<proteinExistence type="predicted"/>
<gene>
    <name evidence="1" type="ORF">L9F63_002843</name>
</gene>
<protein>
    <submittedName>
        <fullName evidence="1">Uncharacterized protein</fullName>
    </submittedName>
</protein>
<reference evidence="1" key="1">
    <citation type="journal article" date="2023" name="IScience">
        <title>Live-bearing cockroach genome reveals convergent evolutionary mechanisms linked to viviparity in insects and beyond.</title>
        <authorList>
            <person name="Fouks B."/>
            <person name="Harrison M.C."/>
            <person name="Mikhailova A.A."/>
            <person name="Marchal E."/>
            <person name="English S."/>
            <person name="Carruthers M."/>
            <person name="Jennings E.C."/>
            <person name="Chiamaka E.L."/>
            <person name="Frigard R.A."/>
            <person name="Pippel M."/>
            <person name="Attardo G.M."/>
            <person name="Benoit J.B."/>
            <person name="Bornberg-Bauer E."/>
            <person name="Tobe S.S."/>
        </authorList>
    </citation>
    <scope>NUCLEOTIDE SEQUENCE</scope>
    <source>
        <strain evidence="1">Stay&amp;Tobe</strain>
    </source>
</reference>
<comment type="caution">
    <text evidence="1">The sequence shown here is derived from an EMBL/GenBank/DDBJ whole genome shotgun (WGS) entry which is preliminary data.</text>
</comment>
<dbReference type="Proteomes" id="UP001233999">
    <property type="component" value="Unassembled WGS sequence"/>
</dbReference>
<name>A0AAD7ZT38_DIPPU</name>
<evidence type="ECO:0000313" key="1">
    <source>
        <dbReference type="EMBL" id="KAJ9585383.1"/>
    </source>
</evidence>
<keyword evidence="2" id="KW-1185">Reference proteome</keyword>
<sequence length="65" mass="7552">PRQNIELYVRTITVSSHNFVAMVVCRSKKLFFFFLLGTENLWISQICGILSHTFSLFSECGYFPN</sequence>
<dbReference type="EMBL" id="JASPKZ010007278">
    <property type="protein sequence ID" value="KAJ9585383.1"/>
    <property type="molecule type" value="Genomic_DNA"/>
</dbReference>
<dbReference type="AlphaFoldDB" id="A0AAD7ZT38"/>
<feature type="non-terminal residue" evidence="1">
    <location>
        <position position="65"/>
    </location>
</feature>
<evidence type="ECO:0000313" key="2">
    <source>
        <dbReference type="Proteomes" id="UP001233999"/>
    </source>
</evidence>
<feature type="non-terminal residue" evidence="1">
    <location>
        <position position="1"/>
    </location>
</feature>
<reference evidence="1" key="2">
    <citation type="submission" date="2023-05" db="EMBL/GenBank/DDBJ databases">
        <authorList>
            <person name="Fouks B."/>
        </authorList>
    </citation>
    <scope>NUCLEOTIDE SEQUENCE</scope>
    <source>
        <strain evidence="1">Stay&amp;Tobe</strain>
        <tissue evidence="1">Testes</tissue>
    </source>
</reference>
<organism evidence="1 2">
    <name type="scientific">Diploptera punctata</name>
    <name type="common">Pacific beetle cockroach</name>
    <dbReference type="NCBI Taxonomy" id="6984"/>
    <lineage>
        <taxon>Eukaryota</taxon>
        <taxon>Metazoa</taxon>
        <taxon>Ecdysozoa</taxon>
        <taxon>Arthropoda</taxon>
        <taxon>Hexapoda</taxon>
        <taxon>Insecta</taxon>
        <taxon>Pterygota</taxon>
        <taxon>Neoptera</taxon>
        <taxon>Polyneoptera</taxon>
        <taxon>Dictyoptera</taxon>
        <taxon>Blattodea</taxon>
        <taxon>Blaberoidea</taxon>
        <taxon>Blaberidae</taxon>
        <taxon>Diplopterinae</taxon>
        <taxon>Diploptera</taxon>
    </lineage>
</organism>
<accession>A0AAD7ZT38</accession>